<evidence type="ECO:0000259" key="1">
    <source>
        <dbReference type="Pfam" id="PF12476"/>
    </source>
</evidence>
<dbReference type="InterPro" id="IPR003959">
    <property type="entry name" value="ATPase_AAA_core"/>
</dbReference>
<evidence type="ECO:0000259" key="2">
    <source>
        <dbReference type="Pfam" id="PF13175"/>
    </source>
</evidence>
<dbReference type="Proteomes" id="UP000195633">
    <property type="component" value="Plasmid pAP1447-2"/>
</dbReference>
<keyword evidence="4" id="KW-0614">Plasmid</keyword>
<feature type="domain" description="DUF3696" evidence="1">
    <location>
        <begin position="545"/>
        <end position="589"/>
    </location>
</feature>
<accession>A0A1Y0V238</accession>
<dbReference type="Pfam" id="PF13304">
    <property type="entry name" value="AAA_21"/>
    <property type="match status" value="1"/>
</dbReference>
<evidence type="ECO:0008006" key="6">
    <source>
        <dbReference type="Google" id="ProtNLM"/>
    </source>
</evidence>
<dbReference type="PANTHER" id="PTHR43581">
    <property type="entry name" value="ATP/GTP PHOSPHATASE"/>
    <property type="match status" value="1"/>
</dbReference>
<organism evidence="4 5">
    <name type="scientific">Acetobacter ascendens</name>
    <dbReference type="NCBI Taxonomy" id="481146"/>
    <lineage>
        <taxon>Bacteria</taxon>
        <taxon>Pseudomonadati</taxon>
        <taxon>Pseudomonadota</taxon>
        <taxon>Alphaproteobacteria</taxon>
        <taxon>Acetobacterales</taxon>
        <taxon>Acetobacteraceae</taxon>
        <taxon>Acetobacter</taxon>
    </lineage>
</organism>
<dbReference type="InterPro" id="IPR051396">
    <property type="entry name" value="Bact_Antivir_Def_Nuclease"/>
</dbReference>
<dbReference type="InterPro" id="IPR041685">
    <property type="entry name" value="AAA_GajA/Old/RecF-like"/>
</dbReference>
<dbReference type="PANTHER" id="PTHR43581:SF4">
    <property type="entry name" value="ATP_GTP PHOSPHATASE"/>
    <property type="match status" value="1"/>
</dbReference>
<dbReference type="RefSeq" id="WP_087636628.1">
    <property type="nucleotide sequence ID" value="NZ_CP021526.1"/>
</dbReference>
<dbReference type="AlphaFoldDB" id="A0A1Y0V238"/>
<evidence type="ECO:0000259" key="3">
    <source>
        <dbReference type="Pfam" id="PF13304"/>
    </source>
</evidence>
<name>A0A1Y0V238_9PROT</name>
<reference evidence="4 5" key="1">
    <citation type="submission" date="2017-05" db="EMBL/GenBank/DDBJ databases">
        <title>Genome sequence of Acetobacter pasteurianus subsp. ascendens strain SRCM101447.</title>
        <authorList>
            <person name="Cho S.H."/>
        </authorList>
    </citation>
    <scope>NUCLEOTIDE SEQUENCE [LARGE SCALE GENOMIC DNA]</scope>
    <source>
        <strain evidence="4 5">SRCM101447</strain>
        <plasmid evidence="5">Plasmid pap1447-2 sequence</plasmid>
    </source>
</reference>
<dbReference type="InterPro" id="IPR022532">
    <property type="entry name" value="DUF3696"/>
</dbReference>
<gene>
    <name evidence="4" type="ORF">S101447_03094</name>
</gene>
<dbReference type="EMBL" id="CP021526">
    <property type="protein sequence ID" value="ARW12131.1"/>
    <property type="molecule type" value="Genomic_DNA"/>
</dbReference>
<dbReference type="InterPro" id="IPR027417">
    <property type="entry name" value="P-loop_NTPase"/>
</dbReference>
<dbReference type="Gene3D" id="3.40.50.300">
    <property type="entry name" value="P-loop containing nucleotide triphosphate hydrolases"/>
    <property type="match status" value="2"/>
</dbReference>
<dbReference type="SUPFAM" id="SSF52540">
    <property type="entry name" value="P-loop containing nucleoside triphosphate hydrolases"/>
    <property type="match status" value="1"/>
</dbReference>
<sequence>MITKWKVKNFKSLKDPKERFFSPITILAGANSSGKSSIIQSILLLKQTLQYGPEGKPLALNGPILKLGSADSIHNDNSRDDPILFEISIEVDRKESSFFKWDEWNKATSTAESSDIHEVNISLLFSSTFNEKNNLKKSLTPIMLETRIKVLRKNKEGEVKEFTTTYKKNNEENNQMMSVLLDNRDIADIKKSRSLEKIRFGWASHFLPSWCFALFNQTMDKAKNICIYLSEGGVPSNSIRESYIDESINLLLLSKIVKIFSKYNYNVSFSEVETFRKLRAYLYNNFRPNESTSSETRFLRRRIDPEIMEPINLSIIEYYSNLKNQDLVPEPIEIPSLRGVNSIVSSFFKYGVHYLGPLREAPRPVYQPEAMEITTSVGYKGEHTAAVFELNKGRPVQYFRPPELNGKNSISKEFSVTTLEQAVGSWLNYLEIASDVVSEDAGVYGNTLKVSPEGSDNLYDLTNVGVGVSQVLPIIVESLLADYGSLLIFEQPELHLHPSVQSKLADFFISLQKSGKNILIETHSEYMIDRFRLRIVQDHGIEIKKSVTILFAEKKEGNTLLEEVNINEYGVITNWPKGFFDKTQSDVNEILKTAREKRMKSQKNA</sequence>
<evidence type="ECO:0000313" key="5">
    <source>
        <dbReference type="Proteomes" id="UP000195633"/>
    </source>
</evidence>
<dbReference type="Pfam" id="PF12476">
    <property type="entry name" value="DUF3696"/>
    <property type="match status" value="1"/>
</dbReference>
<evidence type="ECO:0000313" key="4">
    <source>
        <dbReference type="EMBL" id="ARW12131.1"/>
    </source>
</evidence>
<dbReference type="Pfam" id="PF13175">
    <property type="entry name" value="AAA_15"/>
    <property type="match status" value="1"/>
</dbReference>
<protein>
    <recommendedName>
        <fullName evidence="6">AAA domain-containing protein</fullName>
    </recommendedName>
</protein>
<geneLocation type="plasmid" evidence="5">
    <name>pap1447-2 sequence</name>
</geneLocation>
<proteinExistence type="predicted"/>
<feature type="domain" description="Endonuclease GajA/Old nuclease/RecF-like AAA" evidence="2">
    <location>
        <begin position="415"/>
        <end position="528"/>
    </location>
</feature>
<feature type="domain" description="ATPase AAA-type core" evidence="3">
    <location>
        <begin position="24"/>
        <end position="107"/>
    </location>
</feature>